<dbReference type="InterPro" id="IPR025857">
    <property type="entry name" value="MacB_PCD"/>
</dbReference>
<feature type="transmembrane region" description="Helical" evidence="6">
    <location>
        <begin position="278"/>
        <end position="299"/>
    </location>
</feature>
<feature type="domain" description="ABC3 transporter permease C-terminal" evidence="7">
    <location>
        <begin position="666"/>
        <end position="780"/>
    </location>
</feature>
<evidence type="ECO:0000256" key="3">
    <source>
        <dbReference type="ARBA" id="ARBA00022692"/>
    </source>
</evidence>
<evidence type="ECO:0000259" key="7">
    <source>
        <dbReference type="Pfam" id="PF02687"/>
    </source>
</evidence>
<name>A0A363NN04_9SPHI</name>
<proteinExistence type="predicted"/>
<evidence type="ECO:0000313" key="9">
    <source>
        <dbReference type="EMBL" id="PUV22206.1"/>
    </source>
</evidence>
<dbReference type="InterPro" id="IPR050250">
    <property type="entry name" value="Macrolide_Exporter_MacB"/>
</dbReference>
<feature type="transmembrane region" description="Helical" evidence="6">
    <location>
        <begin position="716"/>
        <end position="735"/>
    </location>
</feature>
<evidence type="ECO:0000256" key="6">
    <source>
        <dbReference type="SAM" id="Phobius"/>
    </source>
</evidence>
<feature type="transmembrane region" description="Helical" evidence="6">
    <location>
        <begin position="21"/>
        <end position="41"/>
    </location>
</feature>
<dbReference type="Proteomes" id="UP000250831">
    <property type="component" value="Unassembled WGS sequence"/>
</dbReference>
<keyword evidence="5 6" id="KW-0472">Membrane</keyword>
<dbReference type="GO" id="GO:0022857">
    <property type="term" value="F:transmembrane transporter activity"/>
    <property type="evidence" value="ECO:0007669"/>
    <property type="project" value="TreeGrafter"/>
</dbReference>
<gene>
    <name evidence="9" type="ORF">DCO56_21825</name>
</gene>
<evidence type="ECO:0000256" key="5">
    <source>
        <dbReference type="ARBA" id="ARBA00023136"/>
    </source>
</evidence>
<feature type="domain" description="MacB-like periplasmic core" evidence="8">
    <location>
        <begin position="20"/>
        <end position="234"/>
    </location>
</feature>
<dbReference type="GO" id="GO:0005886">
    <property type="term" value="C:plasma membrane"/>
    <property type="evidence" value="ECO:0007669"/>
    <property type="project" value="UniProtKB-SubCell"/>
</dbReference>
<keyword evidence="2" id="KW-1003">Cell membrane</keyword>
<feature type="transmembrane region" description="Helical" evidence="6">
    <location>
        <begin position="750"/>
        <end position="768"/>
    </location>
</feature>
<protein>
    <submittedName>
        <fullName evidence="9">ABC transporter permease</fullName>
    </submittedName>
</protein>
<keyword evidence="4 6" id="KW-1133">Transmembrane helix</keyword>
<dbReference type="Pfam" id="PF12704">
    <property type="entry name" value="MacB_PCD"/>
    <property type="match status" value="2"/>
</dbReference>
<feature type="domain" description="ABC3 transporter permease C-terminal" evidence="7">
    <location>
        <begin position="282"/>
        <end position="392"/>
    </location>
</feature>
<evidence type="ECO:0000259" key="8">
    <source>
        <dbReference type="Pfam" id="PF12704"/>
    </source>
</evidence>
<feature type="transmembrane region" description="Helical" evidence="6">
    <location>
        <begin position="369"/>
        <end position="395"/>
    </location>
</feature>
<sequence length="787" mass="87942">MIKNYLKIAWRNLWKSKGYSAINIIGLSIGMAAVLIIGIWVQNQLQFDNFYSNKDRLYKLWNKYQNDEGKISLMDVTSGRAAPALLEDYPEVERAARMYFSTNRLLSFDDKKIKSKGNEVDPSFLQLFDFKLRRGNNHQALAETKNIILTESLAKSIFGNIDPLDKTITLDNKEPYKVSAVMQDLPSNTNFDFNYLIPLADASKYSPNWNTITFSTYVQLKSGTNIEAFNNKLINIIEKKSNKELKGSLFLYPMSKMHLYSRFEQGIPVGGKIDQVKLVAGIGLLILLIACINFINLSTARSQKRAKEVAVRKVVGARRLNLIVQFLTESVLLAFISGLSAIVLTKLTLPLFNKIFDRPLFFSFSDTTIWLSLIGFIFITGLLAGLYPAFVLSAFKPIKSLKIFARSKKFPLSFRELLVVLQFSIAVILIIATIVVRRQIEYAGQRDVGYNTAQLLEIGMEGDLGKNYEAIRSELINNGVATAVTRIGSSITGSSGNSWGGFSWAGATPEQEKKMGFDLGRAESDFVKTLGLKLIAGRDIDYARLAADSTAALLNEAAVKEMKLKNPIGSYLKWGDGTYTIVGVINDYISGSPYNPVKPMLIYANKTALFNLVIRTNPNASMSDQLKKIEQIIKKFNPAYPFEYQFVDQKFATKFKDQQQTAQLAFIFSGLAIFISCLGLFGLASYIAELRTKEIGIRKVLGASVSGITAMLSKDFVKLVIISILIASPIAWWAMNKWLQDFSYRTEIQWWNFALAGLAALAVAFVTVSSQAIRAANHNPVKTLRDE</sequence>
<evidence type="ECO:0000256" key="1">
    <source>
        <dbReference type="ARBA" id="ARBA00004651"/>
    </source>
</evidence>
<comment type="subcellular location">
    <subcellularLocation>
        <location evidence="1">Cell membrane</location>
        <topology evidence="1">Multi-pass membrane protein</topology>
    </subcellularLocation>
</comment>
<reference evidence="9 10" key="1">
    <citation type="submission" date="2018-04" db="EMBL/GenBank/DDBJ databases">
        <title>Sphingobacterium sp. M46 Genome.</title>
        <authorList>
            <person name="Cheng J."/>
            <person name="Li Y."/>
        </authorList>
    </citation>
    <scope>NUCLEOTIDE SEQUENCE [LARGE SCALE GENOMIC DNA]</scope>
    <source>
        <strain evidence="9 10">M46</strain>
    </source>
</reference>
<evidence type="ECO:0000313" key="10">
    <source>
        <dbReference type="Proteomes" id="UP000250831"/>
    </source>
</evidence>
<dbReference type="Pfam" id="PF02687">
    <property type="entry name" value="FtsX"/>
    <property type="match status" value="2"/>
</dbReference>
<dbReference type="PANTHER" id="PTHR30572">
    <property type="entry name" value="MEMBRANE COMPONENT OF TRANSPORTER-RELATED"/>
    <property type="match status" value="1"/>
</dbReference>
<dbReference type="InterPro" id="IPR003838">
    <property type="entry name" value="ABC3_permease_C"/>
</dbReference>
<accession>A0A363NN04</accession>
<feature type="transmembrane region" description="Helical" evidence="6">
    <location>
        <begin position="416"/>
        <end position="436"/>
    </location>
</feature>
<dbReference type="RefSeq" id="WP_108635870.1">
    <property type="nucleotide sequence ID" value="NZ_QCXX01000007.1"/>
</dbReference>
<feature type="transmembrane region" description="Helical" evidence="6">
    <location>
        <begin position="664"/>
        <end position="688"/>
    </location>
</feature>
<evidence type="ECO:0000256" key="4">
    <source>
        <dbReference type="ARBA" id="ARBA00022989"/>
    </source>
</evidence>
<dbReference type="OrthoDB" id="1451596at2"/>
<dbReference type="EMBL" id="QCXX01000007">
    <property type="protein sequence ID" value="PUV22206.1"/>
    <property type="molecule type" value="Genomic_DNA"/>
</dbReference>
<feature type="transmembrane region" description="Helical" evidence="6">
    <location>
        <begin position="320"/>
        <end position="349"/>
    </location>
</feature>
<feature type="domain" description="MacB-like periplasmic core" evidence="8">
    <location>
        <begin position="425"/>
        <end position="630"/>
    </location>
</feature>
<keyword evidence="3 6" id="KW-0812">Transmembrane</keyword>
<keyword evidence="10" id="KW-1185">Reference proteome</keyword>
<evidence type="ECO:0000256" key="2">
    <source>
        <dbReference type="ARBA" id="ARBA00022475"/>
    </source>
</evidence>
<organism evidence="9 10">
    <name type="scientific">Sphingobacterium athyrii</name>
    <dbReference type="NCBI Taxonomy" id="2152717"/>
    <lineage>
        <taxon>Bacteria</taxon>
        <taxon>Pseudomonadati</taxon>
        <taxon>Bacteroidota</taxon>
        <taxon>Sphingobacteriia</taxon>
        <taxon>Sphingobacteriales</taxon>
        <taxon>Sphingobacteriaceae</taxon>
        <taxon>Sphingobacterium</taxon>
    </lineage>
</organism>
<dbReference type="AlphaFoldDB" id="A0A363NN04"/>
<dbReference type="PANTHER" id="PTHR30572:SF18">
    <property type="entry name" value="ABC-TYPE MACROLIDE FAMILY EXPORT SYSTEM PERMEASE COMPONENT 2"/>
    <property type="match status" value="1"/>
</dbReference>
<comment type="caution">
    <text evidence="9">The sequence shown here is derived from an EMBL/GenBank/DDBJ whole genome shotgun (WGS) entry which is preliminary data.</text>
</comment>